<evidence type="ECO:0000313" key="3">
    <source>
        <dbReference type="Proteomes" id="UP001281410"/>
    </source>
</evidence>
<organism evidence="2 3">
    <name type="scientific">Dipteronia sinensis</name>
    <dbReference type="NCBI Taxonomy" id="43782"/>
    <lineage>
        <taxon>Eukaryota</taxon>
        <taxon>Viridiplantae</taxon>
        <taxon>Streptophyta</taxon>
        <taxon>Embryophyta</taxon>
        <taxon>Tracheophyta</taxon>
        <taxon>Spermatophyta</taxon>
        <taxon>Magnoliopsida</taxon>
        <taxon>eudicotyledons</taxon>
        <taxon>Gunneridae</taxon>
        <taxon>Pentapetalae</taxon>
        <taxon>rosids</taxon>
        <taxon>malvids</taxon>
        <taxon>Sapindales</taxon>
        <taxon>Sapindaceae</taxon>
        <taxon>Hippocastanoideae</taxon>
        <taxon>Acereae</taxon>
        <taxon>Dipteronia</taxon>
    </lineage>
</organism>
<feature type="compositionally biased region" description="Polar residues" evidence="1">
    <location>
        <begin position="73"/>
        <end position="82"/>
    </location>
</feature>
<comment type="caution">
    <text evidence="2">The sequence shown here is derived from an EMBL/GenBank/DDBJ whole genome shotgun (WGS) entry which is preliminary data.</text>
</comment>
<dbReference type="Proteomes" id="UP001281410">
    <property type="component" value="Unassembled WGS sequence"/>
</dbReference>
<protein>
    <submittedName>
        <fullName evidence="2">Uncharacterized protein</fullName>
    </submittedName>
</protein>
<evidence type="ECO:0000313" key="2">
    <source>
        <dbReference type="EMBL" id="KAK3220188.1"/>
    </source>
</evidence>
<dbReference type="EMBL" id="JANJYJ010000004">
    <property type="protein sequence ID" value="KAK3220188.1"/>
    <property type="molecule type" value="Genomic_DNA"/>
</dbReference>
<sequence>MEVCNQMLIPLCNQTTTVKVCSRMLIPCCNQKGVQPNVIPSLQPNHESGGVQPNVNLSLQPNYESEGVQLNVNPSFQQNNDSVPRAGSSEEPQLPQPKNAVSAGVQPINVNQEGSDHQQQLTEAQIAANYEIGSAEHLNYYRQLYLAAQRGEWETAKKFIELDPNALPATITTITKETVLHVAAFSWQWEFVLKLLEHTILIGFSCSRGNKKCNIATKKLCYSSDLVQEIILENYCTTG</sequence>
<dbReference type="AlphaFoldDB" id="A0AAE0ALS9"/>
<name>A0AAE0ALS9_9ROSI</name>
<keyword evidence="3" id="KW-1185">Reference proteome</keyword>
<dbReference type="Gene3D" id="1.25.40.20">
    <property type="entry name" value="Ankyrin repeat-containing domain"/>
    <property type="match status" value="1"/>
</dbReference>
<gene>
    <name evidence="2" type="ORF">Dsin_014158</name>
</gene>
<feature type="region of interest" description="Disordered" evidence="1">
    <location>
        <begin position="73"/>
        <end position="100"/>
    </location>
</feature>
<proteinExistence type="predicted"/>
<dbReference type="InterPro" id="IPR036770">
    <property type="entry name" value="Ankyrin_rpt-contain_sf"/>
</dbReference>
<reference evidence="2" key="1">
    <citation type="journal article" date="2023" name="Plant J.">
        <title>Genome sequences and population genomics provide insights into the demographic history, inbreeding, and mutation load of two 'living fossil' tree species of Dipteronia.</title>
        <authorList>
            <person name="Feng Y."/>
            <person name="Comes H.P."/>
            <person name="Chen J."/>
            <person name="Zhu S."/>
            <person name="Lu R."/>
            <person name="Zhang X."/>
            <person name="Li P."/>
            <person name="Qiu J."/>
            <person name="Olsen K.M."/>
            <person name="Qiu Y."/>
        </authorList>
    </citation>
    <scope>NUCLEOTIDE SEQUENCE</scope>
    <source>
        <strain evidence="2">NBL</strain>
    </source>
</reference>
<accession>A0AAE0ALS9</accession>
<evidence type="ECO:0000256" key="1">
    <source>
        <dbReference type="SAM" id="MobiDB-lite"/>
    </source>
</evidence>
<dbReference type="SUPFAM" id="SSF48403">
    <property type="entry name" value="Ankyrin repeat"/>
    <property type="match status" value="1"/>
</dbReference>